<dbReference type="Pfam" id="PF04072">
    <property type="entry name" value="LCM"/>
    <property type="match status" value="1"/>
</dbReference>
<comment type="function">
    <text evidence="1 6">Exhibits S-adenosyl-L-methionine-dependent methyltransferase activity.</text>
</comment>
<dbReference type="Proteomes" id="UP000180113">
    <property type="component" value="Unassembled WGS sequence"/>
</dbReference>
<evidence type="ECO:0000256" key="4">
    <source>
        <dbReference type="ARBA" id="ARBA00022679"/>
    </source>
</evidence>
<dbReference type="EMBL" id="MLHW01000014">
    <property type="protein sequence ID" value="OHT49445.1"/>
    <property type="molecule type" value="Genomic_DNA"/>
</dbReference>
<keyword evidence="4 8" id="KW-0808">Transferase</keyword>
<dbReference type="PANTHER" id="PTHR43619:SF2">
    <property type="entry name" value="S-ADENOSYL-L-METHIONINE-DEPENDENT METHYLTRANSFERASES SUPERFAMILY PROTEIN"/>
    <property type="match status" value="1"/>
</dbReference>
<sequence>MVIVAAEQHETLPLLVDPWAARLLPPAVRLAAASTRWAPLRGAIIAAAEKKIPGIWAAIACRKRYIDDRLLAAFDEGIDAVLILGAGFDSRACRLPQLAHIPVWEVDLPDNIAAKSKALQRCFGSPPDNIRLTAVDFETDDLADALRRDGFEPGMRTFIIWEAVTQYLTEWAVRQTLSHLCDPGPGSHLALTYVRKDFLDGHEMYGAEAGHHELVVAKQLWRFGLEPEQTVGFFAEYGWQEYGQAGSDEYSHLYVRPCGRAMDISPIERSLAARR</sequence>
<evidence type="ECO:0000256" key="5">
    <source>
        <dbReference type="ARBA" id="ARBA00022691"/>
    </source>
</evidence>
<accession>A0A1S1M6K9</accession>
<dbReference type="GO" id="GO:0032259">
    <property type="term" value="P:methylation"/>
    <property type="evidence" value="ECO:0007669"/>
    <property type="project" value="UniProtKB-KW"/>
</dbReference>
<dbReference type="Proteomes" id="UP000179441">
    <property type="component" value="Unassembled WGS sequence"/>
</dbReference>
<dbReference type="EMBL" id="CP041150">
    <property type="protein sequence ID" value="QDF73300.1"/>
    <property type="molecule type" value="Genomic_DNA"/>
</dbReference>
<keyword evidence="5 6" id="KW-0949">S-adenosyl-L-methionine</keyword>
<dbReference type="SUPFAM" id="SSF53335">
    <property type="entry name" value="S-adenosyl-L-methionine-dependent methyltransferases"/>
    <property type="match status" value="1"/>
</dbReference>
<name>A0A1S1M6K9_MYCCH</name>
<evidence type="ECO:0000256" key="6">
    <source>
        <dbReference type="RuleBase" id="RU362030"/>
    </source>
</evidence>
<dbReference type="EMBL" id="MLIS01000001">
    <property type="protein sequence ID" value="OHU78163.1"/>
    <property type="molecule type" value="Genomic_DNA"/>
</dbReference>
<protein>
    <recommendedName>
        <fullName evidence="6">S-adenosyl-L-methionine-dependent methyltransferase</fullName>
        <ecNumber evidence="6">2.1.1.-</ecNumber>
    </recommendedName>
</protein>
<dbReference type="InterPro" id="IPR029063">
    <property type="entry name" value="SAM-dependent_MTases_sf"/>
</dbReference>
<evidence type="ECO:0000313" key="10">
    <source>
        <dbReference type="Proteomes" id="UP000179441"/>
    </source>
</evidence>
<keyword evidence="3 6" id="KW-0489">Methyltransferase</keyword>
<gene>
    <name evidence="7" type="ORF">BKG62_17765</name>
    <name evidence="8" type="ORF">BKG84_06910</name>
    <name evidence="9" type="ORF">FJK96_05175</name>
</gene>
<evidence type="ECO:0000256" key="3">
    <source>
        <dbReference type="ARBA" id="ARBA00022603"/>
    </source>
</evidence>
<dbReference type="InterPro" id="IPR011610">
    <property type="entry name" value="SAM_mthyl_Trfase_ML2640-like"/>
</dbReference>
<dbReference type="InterPro" id="IPR007213">
    <property type="entry name" value="Ppm1/Ppm2/Tcmp"/>
</dbReference>
<evidence type="ECO:0000313" key="7">
    <source>
        <dbReference type="EMBL" id="OHT49445.1"/>
    </source>
</evidence>
<proteinExistence type="inferred from homology"/>
<dbReference type="EC" id="2.1.1.-" evidence="6"/>
<dbReference type="AlphaFoldDB" id="A0A1S1M6K9"/>
<dbReference type="NCBIfam" id="TIGR00027">
    <property type="entry name" value="mthyl_TIGR00027"/>
    <property type="match status" value="1"/>
</dbReference>
<comment type="similarity">
    <text evidence="2 6">Belongs to the UPF0677 family.</text>
</comment>
<reference evidence="8 10" key="2">
    <citation type="submission" date="2016-10" db="EMBL/GenBank/DDBJ databases">
        <title>Evaluation of Human, Veterinary and Environmental Mycobacterium chelonae Isolates by Core Genome Phylogenomic Analysis, Targeted Gene Comparison, and Anti-microbial Susceptibility Patterns: A Tale of Mistaken Identities.</title>
        <authorList>
            <person name="Fogelson S.B."/>
            <person name="Camus A.C."/>
            <person name="Lorenz W."/>
            <person name="Vasireddy R."/>
            <person name="Vasireddy S."/>
            <person name="Smith T."/>
            <person name="Brown-Elliott B.A."/>
            <person name="Wallace R.J.Jr."/>
            <person name="Hasan N.A."/>
            <person name="Reischl U."/>
            <person name="Sanchez S."/>
        </authorList>
    </citation>
    <scope>NUCLEOTIDE SEQUENCE [LARGE SCALE GENOMIC DNA]</scope>
    <source>
        <strain evidence="8 10">15518</strain>
    </source>
</reference>
<evidence type="ECO:0000313" key="11">
    <source>
        <dbReference type="Proteomes" id="UP000180113"/>
    </source>
</evidence>
<evidence type="ECO:0000256" key="1">
    <source>
        <dbReference type="ARBA" id="ARBA00003907"/>
    </source>
</evidence>
<dbReference type="Proteomes" id="UP000317728">
    <property type="component" value="Chromosome"/>
</dbReference>
<evidence type="ECO:0000256" key="2">
    <source>
        <dbReference type="ARBA" id="ARBA00008138"/>
    </source>
</evidence>
<organism evidence="8 10">
    <name type="scientific">Mycobacteroides chelonae</name>
    <name type="common">Mycobacterium chelonae</name>
    <dbReference type="NCBI Taxonomy" id="1774"/>
    <lineage>
        <taxon>Bacteria</taxon>
        <taxon>Bacillati</taxon>
        <taxon>Actinomycetota</taxon>
        <taxon>Actinomycetes</taxon>
        <taxon>Mycobacteriales</taxon>
        <taxon>Mycobacteriaceae</taxon>
        <taxon>Mycobacteroides</taxon>
    </lineage>
</organism>
<reference evidence="9 12" key="3">
    <citation type="submission" date="2019-06" db="EMBL/GenBank/DDBJ databases">
        <title>Whole geneome sequnce of Mycobacteroides chelonae M77 isolated from bovine milk from Meghalaya, India.</title>
        <authorList>
            <person name="Vise E."/>
            <person name="Das S."/>
            <person name="Garg A."/>
            <person name="Ghatak S."/>
            <person name="Shakuntala I."/>
            <person name="Milton A.A.P."/>
            <person name="Karam A."/>
            <person name="Sanjukta R."/>
            <person name="Puro K."/>
            <person name="Sen A."/>
        </authorList>
    </citation>
    <scope>NUCLEOTIDE SEQUENCE [LARGE SCALE GENOMIC DNA]</scope>
    <source>
        <strain evidence="9 12">M77</strain>
    </source>
</reference>
<evidence type="ECO:0000313" key="8">
    <source>
        <dbReference type="EMBL" id="OHU78163.1"/>
    </source>
</evidence>
<keyword evidence="10" id="KW-1185">Reference proteome</keyword>
<evidence type="ECO:0000313" key="12">
    <source>
        <dbReference type="Proteomes" id="UP000317728"/>
    </source>
</evidence>
<dbReference type="GO" id="GO:0008168">
    <property type="term" value="F:methyltransferase activity"/>
    <property type="evidence" value="ECO:0007669"/>
    <property type="project" value="UniProtKB-UniRule"/>
</dbReference>
<dbReference type="Gene3D" id="3.40.50.150">
    <property type="entry name" value="Vaccinia Virus protein VP39"/>
    <property type="match status" value="1"/>
</dbReference>
<evidence type="ECO:0000313" key="9">
    <source>
        <dbReference type="EMBL" id="QDF73300.1"/>
    </source>
</evidence>
<dbReference type="PANTHER" id="PTHR43619">
    <property type="entry name" value="S-ADENOSYL-L-METHIONINE-DEPENDENT METHYLTRANSFERASE YKTD-RELATED"/>
    <property type="match status" value="1"/>
</dbReference>
<reference evidence="7 11" key="1">
    <citation type="submission" date="2016-10" db="EMBL/GenBank/DDBJ databases">
        <title>Evaluation of Human, Animal and Environmental Mycobacterium chelonae Isolates by Core Genome Phylogenomic Analysis, Targeted Gene Comparison, and Anti-microbial Susceptibility Patterns: A Tale of Mistaken Identities.</title>
        <authorList>
            <person name="Fogelson S.B."/>
            <person name="Camus A.C."/>
            <person name="Lorenz W."/>
            <person name="Vasireddy R."/>
            <person name="Vasireddy S."/>
            <person name="Smith T."/>
            <person name="Brown-Elliott B.A."/>
            <person name="Wallace R.J.Jr."/>
            <person name="Hasan N.A."/>
            <person name="Reischl U."/>
            <person name="Sanchez S."/>
        </authorList>
    </citation>
    <scope>NUCLEOTIDE SEQUENCE [LARGE SCALE GENOMIC DNA]</scope>
    <source>
        <strain evidence="7 11">42895</strain>
    </source>
</reference>